<keyword evidence="2" id="KW-1185">Reference proteome</keyword>
<dbReference type="EMBL" id="JADGIK010000029">
    <property type="protein sequence ID" value="MBF0598444.1"/>
    <property type="molecule type" value="Genomic_DNA"/>
</dbReference>
<evidence type="ECO:0000313" key="2">
    <source>
        <dbReference type="Proteomes" id="UP000608754"/>
    </source>
</evidence>
<accession>A0A8J7K534</accession>
<evidence type="ECO:0000313" key="1">
    <source>
        <dbReference type="EMBL" id="MBF0598444.1"/>
    </source>
</evidence>
<protein>
    <submittedName>
        <fullName evidence="1">Uncharacterized protein</fullName>
    </submittedName>
</protein>
<organism evidence="1 2">
    <name type="scientific">Faecalibacter rhinopitheci</name>
    <dbReference type="NCBI Taxonomy" id="2779678"/>
    <lineage>
        <taxon>Bacteria</taxon>
        <taxon>Pseudomonadati</taxon>
        <taxon>Bacteroidota</taxon>
        <taxon>Flavobacteriia</taxon>
        <taxon>Flavobacteriales</taxon>
        <taxon>Weeksellaceae</taxon>
        <taxon>Faecalibacter</taxon>
    </lineage>
</organism>
<gene>
    <name evidence="1" type="ORF">IM532_13520</name>
</gene>
<proteinExistence type="predicted"/>
<name>A0A8J7K534_9FLAO</name>
<dbReference type="Proteomes" id="UP000608754">
    <property type="component" value="Unassembled WGS sequence"/>
</dbReference>
<comment type="caution">
    <text evidence="1">The sequence shown here is derived from an EMBL/GenBank/DDBJ whole genome shotgun (WGS) entry which is preliminary data.</text>
</comment>
<sequence length="141" mass="16440">MTTSIIIDKLNKLTIVNSEDYDNLEVVDELTNYLRQNSDGHLACEAMINLLERHPEIEFGTPGEPVHTIETFKGYYEEFLIQSLEKHPTQMTVWMLNRIINGQEESYKRKLIQILNSCITHPLADQNTIDSAKDFYEYQTQ</sequence>
<reference evidence="1" key="1">
    <citation type="submission" date="2020-10" db="EMBL/GenBank/DDBJ databases">
        <authorList>
            <person name="Lu T."/>
            <person name="Wang Q."/>
            <person name="Han X."/>
        </authorList>
    </citation>
    <scope>NUCLEOTIDE SEQUENCE</scope>
    <source>
        <strain evidence="1">WQ 117</strain>
    </source>
</reference>
<dbReference type="AlphaFoldDB" id="A0A8J7K534"/>
<dbReference type="RefSeq" id="WP_194184025.1">
    <property type="nucleotide sequence ID" value="NZ_JADGIK010000029.1"/>
</dbReference>